<organism evidence="5 6">
    <name type="scientific">Ramlibacter pallidus</name>
    <dbReference type="NCBI Taxonomy" id="2780087"/>
    <lineage>
        <taxon>Bacteria</taxon>
        <taxon>Pseudomonadati</taxon>
        <taxon>Pseudomonadota</taxon>
        <taxon>Betaproteobacteria</taxon>
        <taxon>Burkholderiales</taxon>
        <taxon>Comamonadaceae</taxon>
        <taxon>Ramlibacter</taxon>
    </lineage>
</organism>
<gene>
    <name evidence="5" type="ORF">IM787_08105</name>
</gene>
<dbReference type="Pfam" id="PF02746">
    <property type="entry name" value="MR_MLE_N"/>
    <property type="match status" value="1"/>
</dbReference>
<dbReference type="CDD" id="cd03316">
    <property type="entry name" value="MR_like"/>
    <property type="match status" value="1"/>
</dbReference>
<reference evidence="5 6" key="1">
    <citation type="submission" date="2020-10" db="EMBL/GenBank/DDBJ databases">
        <title>Ramlibacter sp. HM2 16S ribosomal RNA gene Genome sequencing and assembly.</title>
        <authorList>
            <person name="Kang M."/>
        </authorList>
    </citation>
    <scope>NUCLEOTIDE SEQUENCE [LARGE SCALE GENOMIC DNA]</scope>
    <source>
        <strain evidence="5 6">HM2</strain>
    </source>
</reference>
<evidence type="ECO:0000259" key="4">
    <source>
        <dbReference type="SMART" id="SM00922"/>
    </source>
</evidence>
<dbReference type="InterPro" id="IPR013342">
    <property type="entry name" value="Mandelate_racemase_C"/>
</dbReference>
<dbReference type="InterPro" id="IPR013341">
    <property type="entry name" value="Mandelate_racemase_N_dom"/>
</dbReference>
<dbReference type="InterPro" id="IPR018110">
    <property type="entry name" value="Mandel_Rmase/mucon_lact_enz_CS"/>
</dbReference>
<keyword evidence="6" id="KW-1185">Reference proteome</keyword>
<dbReference type="InterPro" id="IPR036849">
    <property type="entry name" value="Enolase-like_C_sf"/>
</dbReference>
<keyword evidence="3" id="KW-0460">Magnesium</keyword>
<proteinExistence type="predicted"/>
<dbReference type="SFLD" id="SFLDS00001">
    <property type="entry name" value="Enolase"/>
    <property type="match status" value="1"/>
</dbReference>
<protein>
    <submittedName>
        <fullName evidence="5">Mandelate racemase/muconate lactonizing enzyme family protein</fullName>
    </submittedName>
</protein>
<dbReference type="InterPro" id="IPR029017">
    <property type="entry name" value="Enolase-like_N"/>
</dbReference>
<comment type="cofactor">
    <cofactor evidence="1">
        <name>Mg(2+)</name>
        <dbReference type="ChEBI" id="CHEBI:18420"/>
    </cofactor>
</comment>
<dbReference type="SUPFAM" id="SSF54826">
    <property type="entry name" value="Enolase N-terminal domain-like"/>
    <property type="match status" value="1"/>
</dbReference>
<sequence>MKIASVRATPLNLPVTMGQGARAKSTSLSLCIVDVTLDDGRVGTGMTAITEEEVVASIVNDIASHALVGLDPLRHEQVWDKLYWLLTPRGQSGYASHAIAAIDLALWDLKGQILGQPVWRLLGGARPQVPVYATFGFAFYDRDELAAAAKSWVERGFQRLKMTVGHHGLQRRDEPRPLAEVIREDVKRIEAVRAAVGPDVQIYIDANCSLDYFHARALAQRIEEFDIAFFEEPVSQNDIPNMVKLRAQTRIPLAAGQNEGLASRFRDMLVAQAVDVVQPNACISGGYTQCLRIAGMAAAFNTQYANGGAWPHHNMHLHAGLANGSLVEYHSVAVEVCKQVFDGLPEPTQGMLALPEEPGLGFKPNRDRVAELAKRPGSRGVGKA</sequence>
<evidence type="ECO:0000256" key="2">
    <source>
        <dbReference type="ARBA" id="ARBA00022723"/>
    </source>
</evidence>
<dbReference type="PROSITE" id="PS00908">
    <property type="entry name" value="MR_MLE_1"/>
    <property type="match status" value="1"/>
</dbReference>
<evidence type="ECO:0000256" key="3">
    <source>
        <dbReference type="ARBA" id="ARBA00022842"/>
    </source>
</evidence>
<dbReference type="PANTHER" id="PTHR13794:SF58">
    <property type="entry name" value="MITOCHONDRIAL ENOLASE SUPERFAMILY MEMBER 1"/>
    <property type="match status" value="1"/>
</dbReference>
<dbReference type="Gene3D" id="3.30.390.10">
    <property type="entry name" value="Enolase-like, N-terminal domain"/>
    <property type="match status" value="1"/>
</dbReference>
<dbReference type="InterPro" id="IPR046945">
    <property type="entry name" value="RHMD-like"/>
</dbReference>
<dbReference type="PANTHER" id="PTHR13794">
    <property type="entry name" value="ENOLASE SUPERFAMILY, MANDELATE RACEMASE"/>
    <property type="match status" value="1"/>
</dbReference>
<dbReference type="SUPFAM" id="SSF51604">
    <property type="entry name" value="Enolase C-terminal domain-like"/>
    <property type="match status" value="1"/>
</dbReference>
<comment type="caution">
    <text evidence="5">The sequence shown here is derived from an EMBL/GenBank/DDBJ whole genome shotgun (WGS) entry which is preliminary data.</text>
</comment>
<dbReference type="EMBL" id="JADDIV010000002">
    <property type="protein sequence ID" value="MBE7367524.1"/>
    <property type="molecule type" value="Genomic_DNA"/>
</dbReference>
<dbReference type="SMART" id="SM00922">
    <property type="entry name" value="MR_MLE"/>
    <property type="match status" value="1"/>
</dbReference>
<accession>A0ABR9S1Y8</accession>
<dbReference type="Proteomes" id="UP000806285">
    <property type="component" value="Unassembled WGS sequence"/>
</dbReference>
<keyword evidence="2" id="KW-0479">Metal-binding</keyword>
<evidence type="ECO:0000313" key="6">
    <source>
        <dbReference type="Proteomes" id="UP000806285"/>
    </source>
</evidence>
<evidence type="ECO:0000313" key="5">
    <source>
        <dbReference type="EMBL" id="MBE7367524.1"/>
    </source>
</evidence>
<name>A0ABR9S1Y8_9BURK</name>
<feature type="domain" description="Mandelate racemase/muconate lactonizing enzyme C-terminal" evidence="4">
    <location>
        <begin position="142"/>
        <end position="252"/>
    </location>
</feature>
<dbReference type="InterPro" id="IPR029065">
    <property type="entry name" value="Enolase_C-like"/>
</dbReference>
<dbReference type="RefSeq" id="WP_193676120.1">
    <property type="nucleotide sequence ID" value="NZ_JADDIV010000002.1"/>
</dbReference>
<dbReference type="Pfam" id="PF13378">
    <property type="entry name" value="MR_MLE_C"/>
    <property type="match status" value="1"/>
</dbReference>
<dbReference type="Gene3D" id="3.20.20.120">
    <property type="entry name" value="Enolase-like C-terminal domain"/>
    <property type="match status" value="1"/>
</dbReference>
<evidence type="ECO:0000256" key="1">
    <source>
        <dbReference type="ARBA" id="ARBA00001946"/>
    </source>
</evidence>